<proteinExistence type="inferred from homology"/>
<evidence type="ECO:0000256" key="2">
    <source>
        <dbReference type="ARBA" id="ARBA00022448"/>
    </source>
</evidence>
<dbReference type="AlphaFoldDB" id="A0A975Y024"/>
<feature type="transmembrane region" description="Helical" evidence="12">
    <location>
        <begin position="82"/>
        <end position="102"/>
    </location>
</feature>
<evidence type="ECO:0000256" key="3">
    <source>
        <dbReference type="ARBA" id="ARBA00022475"/>
    </source>
</evidence>
<keyword evidence="9 12" id="KW-0472">Membrane</keyword>
<dbReference type="GO" id="GO:0005524">
    <property type="term" value="F:ATP binding"/>
    <property type="evidence" value="ECO:0007669"/>
    <property type="project" value="UniProtKB-KW"/>
</dbReference>
<feature type="transmembrane region" description="Helical" evidence="12">
    <location>
        <begin position="189"/>
        <end position="207"/>
    </location>
</feature>
<feature type="region of interest" description="Disordered" evidence="11">
    <location>
        <begin position="588"/>
        <end position="613"/>
    </location>
</feature>
<dbReference type="SMART" id="SM00382">
    <property type="entry name" value="AAA"/>
    <property type="match status" value="1"/>
</dbReference>
<name>A0A975Y024_9ACTN</name>
<dbReference type="Pfam" id="PF00005">
    <property type="entry name" value="ABC_tran"/>
    <property type="match status" value="1"/>
</dbReference>
<evidence type="ECO:0000256" key="10">
    <source>
        <dbReference type="ARBA" id="ARBA00023455"/>
    </source>
</evidence>
<evidence type="ECO:0000256" key="8">
    <source>
        <dbReference type="ARBA" id="ARBA00022989"/>
    </source>
</evidence>
<evidence type="ECO:0000256" key="9">
    <source>
        <dbReference type="ARBA" id="ARBA00023136"/>
    </source>
</evidence>
<dbReference type="PROSITE" id="PS50929">
    <property type="entry name" value="ABC_TM1F"/>
    <property type="match status" value="1"/>
</dbReference>
<keyword evidence="6" id="KW-0547">Nucleotide-binding</keyword>
<evidence type="ECO:0000259" key="13">
    <source>
        <dbReference type="PROSITE" id="PS50893"/>
    </source>
</evidence>
<dbReference type="InterPro" id="IPR017871">
    <property type="entry name" value="ABC_transporter-like_CS"/>
</dbReference>
<keyword evidence="16" id="KW-1185">Reference proteome</keyword>
<evidence type="ECO:0000313" key="16">
    <source>
        <dbReference type="Proteomes" id="UP000683575"/>
    </source>
</evidence>
<evidence type="ECO:0000256" key="4">
    <source>
        <dbReference type="ARBA" id="ARBA00022519"/>
    </source>
</evidence>
<organism evidence="15 16">
    <name type="scientific">Nocardioides panacis</name>
    <dbReference type="NCBI Taxonomy" id="2849501"/>
    <lineage>
        <taxon>Bacteria</taxon>
        <taxon>Bacillati</taxon>
        <taxon>Actinomycetota</taxon>
        <taxon>Actinomycetes</taxon>
        <taxon>Propionibacteriales</taxon>
        <taxon>Nocardioidaceae</taxon>
        <taxon>Nocardioides</taxon>
    </lineage>
</organism>
<dbReference type="InterPro" id="IPR039421">
    <property type="entry name" value="Type_1_exporter"/>
</dbReference>
<feature type="domain" description="ABC transmembrane type-1" evidence="14">
    <location>
        <begin position="34"/>
        <end position="331"/>
    </location>
</feature>
<gene>
    <name evidence="15" type="ORF">KRR39_22240</name>
</gene>
<dbReference type="PANTHER" id="PTHR24221">
    <property type="entry name" value="ATP-BINDING CASSETTE SUB-FAMILY B"/>
    <property type="match status" value="1"/>
</dbReference>
<keyword evidence="4" id="KW-0997">Cell inner membrane</keyword>
<feature type="transmembrane region" description="Helical" evidence="12">
    <location>
        <begin position="272"/>
        <end position="293"/>
    </location>
</feature>
<sequence length="1080" mass="116128">MSHVATTPGSDRAGDLRRTLRIFQQFTGSRKPYVVGFLLLTIESATAVVEPWPISYLVDFLQGNKPPLTTPGSSAGLLSERVTTILVLTVAILLLAAANSAADSLTEVSLARAGRSLGYRIRVAMYSHLQRLPLAYHDKRRTGDVLTRVTGDVLVLEDFVVKSVSNIVGSLMVLVGSFAFLLYRSWQVAVVAIVVIPLLAVVSNHYSRRIKVAAKTQRTREGELASTTQEMLTSIRLVQSYGRGVVDLARFSGQTEQSMQASLTSANIQARFSFAIALLEALCISAVIWLGVWLVDHDAITVGTLVLFVLLLQNMFRPARKIVGEWYKVGKVFASVDRIVDLLDREVVVQDAVDAVVAPPLSGRLAFRHVGFTYPVEREDGTRSAGRATVLKDVDFEVSPGEVVALVGPSGAGKSTIAGLVPRLYDTDEGEVLVDGRPVRSLTLESLRAQVSVVLQDTVLLTGTVAENIGYGVVEADDRDIEAAARLANAHDFIMAMPEGYATQLGERAATLSGGQRQRLAIARAFIRKAPILILDEPTTGLDRESADVVVQALRSLMSEATTIVVSHDPALVACADRVLRVSDGRVVEDERREPPPDLLQPPVAKPVGQPVGQPVGTTPAPYVDRPAADPLLRPLLARLPGVARALDVDLVADRIRRDLLREGAQIERITAEKHWMAADGTFGLRYLVRAGAERGDEPDELQVSGRVHRDPASARASLVDLSTSRAGPWRRPTAVVEKAGLALTGFPVDADLPTLARAMGAGALRGFAPTRTGAGPSVEVAHRPREGACTLRYRFVSGRGPSHGQPRRTLYGKVYPDDSGARVDGYLRALVRDRGRRLPFPARFPTSVAYVRGMRLLVTAELAGEAVVPRLLKAALAPTGDSTAPAGTALHAAVRDSGRALASLHAAHVAKAPVRLPRDELATLRRDLDLVAGVWPDVAARVVSGDWASRDAPEPAQLVLSHGDFTPSQVLLCPGRTPAVLDLDTLCWADPAQDLGRYLAHLLLLAGRYGDPAPGDTLERLAQELVGGYLEASGGTGPSPDPERITFFMTTSLARAALNSCRQLKSHRLELALSLLDDI</sequence>
<dbReference type="InterPro" id="IPR003439">
    <property type="entry name" value="ABC_transporter-like_ATP-bd"/>
</dbReference>
<dbReference type="PROSITE" id="PS50893">
    <property type="entry name" value="ABC_TRANSPORTER_2"/>
    <property type="match status" value="1"/>
</dbReference>
<keyword evidence="2" id="KW-0813">Transport</keyword>
<dbReference type="GO" id="GO:0034040">
    <property type="term" value="F:ATPase-coupled lipid transmembrane transporter activity"/>
    <property type="evidence" value="ECO:0007669"/>
    <property type="project" value="TreeGrafter"/>
</dbReference>
<protein>
    <submittedName>
        <fullName evidence="15">ATP-binding cassette domain-containing protein</fullName>
    </submittedName>
</protein>
<dbReference type="InterPro" id="IPR002575">
    <property type="entry name" value="Aminoglycoside_PTrfase"/>
</dbReference>
<evidence type="ECO:0000256" key="12">
    <source>
        <dbReference type="SAM" id="Phobius"/>
    </source>
</evidence>
<dbReference type="Pfam" id="PF01636">
    <property type="entry name" value="APH"/>
    <property type="match status" value="1"/>
</dbReference>
<evidence type="ECO:0000313" key="15">
    <source>
        <dbReference type="EMBL" id="QWZ08032.1"/>
    </source>
</evidence>
<evidence type="ECO:0000259" key="14">
    <source>
        <dbReference type="PROSITE" id="PS50929"/>
    </source>
</evidence>
<evidence type="ECO:0000256" key="1">
    <source>
        <dbReference type="ARBA" id="ARBA00004429"/>
    </source>
</evidence>
<keyword evidence="5 12" id="KW-0812">Transmembrane</keyword>
<keyword evidence="8 12" id="KW-1133">Transmembrane helix</keyword>
<dbReference type="GO" id="GO:0005886">
    <property type="term" value="C:plasma membrane"/>
    <property type="evidence" value="ECO:0007669"/>
    <property type="project" value="UniProtKB-SubCell"/>
</dbReference>
<dbReference type="Proteomes" id="UP000683575">
    <property type="component" value="Chromosome"/>
</dbReference>
<evidence type="ECO:0000256" key="11">
    <source>
        <dbReference type="SAM" id="MobiDB-lite"/>
    </source>
</evidence>
<evidence type="ECO:0000256" key="6">
    <source>
        <dbReference type="ARBA" id="ARBA00022741"/>
    </source>
</evidence>
<dbReference type="RefSeq" id="WP_216939542.1">
    <property type="nucleotide sequence ID" value="NZ_CP077062.1"/>
</dbReference>
<dbReference type="GO" id="GO:0016887">
    <property type="term" value="F:ATP hydrolysis activity"/>
    <property type="evidence" value="ECO:0007669"/>
    <property type="project" value="InterPro"/>
</dbReference>
<dbReference type="PROSITE" id="PS00211">
    <property type="entry name" value="ABC_TRANSPORTER_1"/>
    <property type="match status" value="1"/>
</dbReference>
<comment type="similarity">
    <text evidence="10">Belongs to the ABC transporter superfamily. Siderophore-Fe(3+) uptake transporter (SIUT) (TC 3.A.1.21) family.</text>
</comment>
<dbReference type="Pfam" id="PF00664">
    <property type="entry name" value="ABC_membrane"/>
    <property type="match status" value="1"/>
</dbReference>
<evidence type="ECO:0000256" key="7">
    <source>
        <dbReference type="ARBA" id="ARBA00022840"/>
    </source>
</evidence>
<dbReference type="FunFam" id="3.40.50.300:FF:000221">
    <property type="entry name" value="Multidrug ABC transporter ATP-binding protein"/>
    <property type="match status" value="1"/>
</dbReference>
<accession>A0A975Y024</accession>
<dbReference type="GO" id="GO:0140359">
    <property type="term" value="F:ABC-type transporter activity"/>
    <property type="evidence" value="ECO:0007669"/>
    <property type="project" value="InterPro"/>
</dbReference>
<dbReference type="PANTHER" id="PTHR24221:SF468">
    <property type="entry name" value="ABC TRANSPORTER"/>
    <property type="match status" value="1"/>
</dbReference>
<comment type="subcellular location">
    <subcellularLocation>
        <location evidence="1">Cell inner membrane</location>
        <topology evidence="1">Multi-pass membrane protein</topology>
    </subcellularLocation>
</comment>
<dbReference type="InterPro" id="IPR003593">
    <property type="entry name" value="AAA+_ATPase"/>
</dbReference>
<dbReference type="InterPro" id="IPR011527">
    <property type="entry name" value="ABC1_TM_dom"/>
</dbReference>
<feature type="domain" description="ABC transporter" evidence="13">
    <location>
        <begin position="376"/>
        <end position="609"/>
    </location>
</feature>
<reference evidence="15" key="1">
    <citation type="submission" date="2021-06" db="EMBL/GenBank/DDBJ databases">
        <title>Complete genome sequence of Nocardioides sp. G188.</title>
        <authorList>
            <person name="Im W.-T."/>
        </authorList>
    </citation>
    <scope>NUCLEOTIDE SEQUENCE</scope>
    <source>
        <strain evidence="15">G188</strain>
    </source>
</reference>
<dbReference type="KEGG" id="nps:KRR39_22240"/>
<keyword evidence="7 15" id="KW-0067">ATP-binding</keyword>
<evidence type="ECO:0000256" key="5">
    <source>
        <dbReference type="ARBA" id="ARBA00022692"/>
    </source>
</evidence>
<feature type="transmembrane region" description="Helical" evidence="12">
    <location>
        <begin position="33"/>
        <end position="54"/>
    </location>
</feature>
<keyword evidence="3" id="KW-1003">Cell membrane</keyword>
<dbReference type="EMBL" id="CP077062">
    <property type="protein sequence ID" value="QWZ08032.1"/>
    <property type="molecule type" value="Genomic_DNA"/>
</dbReference>
<feature type="transmembrane region" description="Helical" evidence="12">
    <location>
        <begin position="164"/>
        <end position="183"/>
    </location>
</feature>